<organism evidence="4">
    <name type="scientific">Anthurium amnicola</name>
    <dbReference type="NCBI Taxonomy" id="1678845"/>
    <lineage>
        <taxon>Eukaryota</taxon>
        <taxon>Viridiplantae</taxon>
        <taxon>Streptophyta</taxon>
        <taxon>Embryophyta</taxon>
        <taxon>Tracheophyta</taxon>
        <taxon>Spermatophyta</taxon>
        <taxon>Magnoliopsida</taxon>
        <taxon>Liliopsida</taxon>
        <taxon>Araceae</taxon>
        <taxon>Pothoideae</taxon>
        <taxon>Potheae</taxon>
        <taxon>Anthurium</taxon>
    </lineage>
</organism>
<keyword evidence="3" id="KW-0732">Signal</keyword>
<keyword evidence="1" id="KW-0175">Coiled coil</keyword>
<dbReference type="PANTHER" id="PTHR35164">
    <property type="entry name" value="EXPRESSED PROTEIN"/>
    <property type="match status" value="1"/>
</dbReference>
<name>A0A1D1Z0B6_9ARAE</name>
<proteinExistence type="predicted"/>
<sequence length="496" mass="55008">MHQAALPSLLPFSLSGLLFCNDHVIRKRTGQRSKSGICIWDTTNMQSSKSSSPASSEIAQKTSPCASSWARRSPSSLDAANINPNPPKSLEGELSSKAVPSPDQQQKRGNQESIRGLKRWGSLSGRNLERFLKNPMASDSTQPQEEITRLQRELRLAIEAEEKSNRAMDTLALAITEVTTEMNQLKKQLSVKESELERLRVEADHSKSMLEATKDKFHMVLVELERLRLEAEESAAAWGAKEEGFISCMKESEEETTRVMQENNSLLGSQKAAREENSRLRDIMKQALNEANVVKGALEIARRENSQLKDLLSEKESSLEAIKQEYDSLKVSEAAALHSVNELKNSLSASSTAEANRNGRSDDLSGSFEKQGTRKKAMVPRSPSERRSNDVPDKQNWLKLPRASSGSFQGTVSRKKDGKYGSLGCVSDVTVHSLRRLRNGEALNSGGDVDHAERIHLNGMNNESDSAPKKKKKSLLRKFSEAMERNYSRCGAPTPN</sequence>
<dbReference type="PANTHER" id="PTHR35164:SF9">
    <property type="entry name" value="EXPRESSED PROTEIN"/>
    <property type="match status" value="1"/>
</dbReference>
<protein>
    <submittedName>
        <fullName evidence="4">WEB family protein At3g02930, chloroplastic</fullName>
    </submittedName>
</protein>
<feature type="compositionally biased region" description="Basic and acidic residues" evidence="2">
    <location>
        <begin position="383"/>
        <end position="393"/>
    </location>
</feature>
<evidence type="ECO:0000256" key="3">
    <source>
        <dbReference type="SAM" id="SignalP"/>
    </source>
</evidence>
<feature type="region of interest" description="Disordered" evidence="2">
    <location>
        <begin position="346"/>
        <end position="414"/>
    </location>
</feature>
<gene>
    <name evidence="4" type="primary">At3g02930_1</name>
    <name evidence="4" type="ORF">g.53300</name>
</gene>
<evidence type="ECO:0000313" key="4">
    <source>
        <dbReference type="EMBL" id="JAT60355.1"/>
    </source>
</evidence>
<dbReference type="AlphaFoldDB" id="A0A1D1Z0B6"/>
<feature type="compositionally biased region" description="Low complexity" evidence="2">
    <location>
        <begin position="47"/>
        <end position="56"/>
    </location>
</feature>
<feature type="region of interest" description="Disordered" evidence="2">
    <location>
        <begin position="44"/>
        <end position="117"/>
    </location>
</feature>
<feature type="coiled-coil region" evidence="1">
    <location>
        <begin position="270"/>
        <end position="332"/>
    </location>
</feature>
<feature type="coiled-coil region" evidence="1">
    <location>
        <begin position="168"/>
        <end position="216"/>
    </location>
</feature>
<evidence type="ECO:0000256" key="1">
    <source>
        <dbReference type="SAM" id="Coils"/>
    </source>
</evidence>
<reference evidence="4" key="1">
    <citation type="submission" date="2015-07" db="EMBL/GenBank/DDBJ databases">
        <title>Transcriptome Assembly of Anthurium amnicola.</title>
        <authorList>
            <person name="Suzuki J."/>
        </authorList>
    </citation>
    <scope>NUCLEOTIDE SEQUENCE</scope>
</reference>
<feature type="chain" id="PRO_5008900620" evidence="3">
    <location>
        <begin position="21"/>
        <end position="496"/>
    </location>
</feature>
<feature type="signal peptide" evidence="3">
    <location>
        <begin position="1"/>
        <end position="20"/>
    </location>
</feature>
<accession>A0A1D1Z0B6</accession>
<feature type="compositionally biased region" description="Polar residues" evidence="2">
    <location>
        <begin position="57"/>
        <end position="66"/>
    </location>
</feature>
<feature type="compositionally biased region" description="Polar residues" evidence="2">
    <location>
        <begin position="346"/>
        <end position="355"/>
    </location>
</feature>
<dbReference type="EMBL" id="GDJX01007581">
    <property type="protein sequence ID" value="JAT60355.1"/>
    <property type="molecule type" value="Transcribed_RNA"/>
</dbReference>
<evidence type="ECO:0000256" key="2">
    <source>
        <dbReference type="SAM" id="MobiDB-lite"/>
    </source>
</evidence>